<keyword evidence="2" id="KW-1185">Reference proteome</keyword>
<evidence type="ECO:0000313" key="1">
    <source>
        <dbReference type="EMBL" id="WOL16748.1"/>
    </source>
</evidence>
<organism evidence="1 2">
    <name type="scientific">Canna indica</name>
    <name type="common">Indian-shot</name>
    <dbReference type="NCBI Taxonomy" id="4628"/>
    <lineage>
        <taxon>Eukaryota</taxon>
        <taxon>Viridiplantae</taxon>
        <taxon>Streptophyta</taxon>
        <taxon>Embryophyta</taxon>
        <taxon>Tracheophyta</taxon>
        <taxon>Spermatophyta</taxon>
        <taxon>Magnoliopsida</taxon>
        <taxon>Liliopsida</taxon>
        <taxon>Zingiberales</taxon>
        <taxon>Cannaceae</taxon>
        <taxon>Canna</taxon>
    </lineage>
</organism>
<gene>
    <name evidence="1" type="ORF">Cni_G25536</name>
</gene>
<accession>A0AAQ3L1C2</accession>
<protein>
    <submittedName>
        <fullName evidence="1">Uncharacterized protein</fullName>
    </submittedName>
</protein>
<dbReference type="AlphaFoldDB" id="A0AAQ3L1C2"/>
<dbReference type="Proteomes" id="UP001327560">
    <property type="component" value="Chromosome 8"/>
</dbReference>
<dbReference type="EMBL" id="CP136897">
    <property type="protein sequence ID" value="WOL16748.1"/>
    <property type="molecule type" value="Genomic_DNA"/>
</dbReference>
<reference evidence="1 2" key="1">
    <citation type="submission" date="2023-10" db="EMBL/GenBank/DDBJ databases">
        <title>Chromosome-scale genome assembly provides insights into flower coloration mechanisms of Canna indica.</title>
        <authorList>
            <person name="Li C."/>
        </authorList>
    </citation>
    <scope>NUCLEOTIDE SEQUENCE [LARGE SCALE GENOMIC DNA]</scope>
    <source>
        <tissue evidence="1">Flower</tissue>
    </source>
</reference>
<evidence type="ECO:0000313" key="2">
    <source>
        <dbReference type="Proteomes" id="UP001327560"/>
    </source>
</evidence>
<name>A0AAQ3L1C2_9LILI</name>
<sequence>MSQGVEKRLESKGDKEWSLEVLSEKLSSSFAKILDNKFAKEDFLEEDLDQVLDKWKANKKSGCTSSPRVFFFDLRSPCAPLLLRPPPLPPKVFTGFKRRVVAPSSTAILPAESRPAGCAFLDGELVGGVPTCWLRLPRRRSASAITPAATAPSARFHHWAHSTISTRCSFILTEFIGLGGTTYGKHWRWFATSGPQGTGRWCITIYSYSFTCLKYSVIFISGWTGGTKLYQESFPTARG</sequence>
<proteinExistence type="predicted"/>